<organism evidence="1 2">
    <name type="scientific">Ehrlichia sennetsu (strain ATCC VR-367 / Miyayama)</name>
    <name type="common">Neorickettsia sennetsu</name>
    <dbReference type="NCBI Taxonomy" id="222891"/>
    <lineage>
        <taxon>Bacteria</taxon>
        <taxon>Pseudomonadati</taxon>
        <taxon>Pseudomonadota</taxon>
        <taxon>Alphaproteobacteria</taxon>
        <taxon>Rickettsiales</taxon>
        <taxon>Anaplasmataceae</taxon>
        <taxon>Ehrlichia</taxon>
    </lineage>
</organism>
<dbReference type="HOGENOM" id="CLU_2992089_0_0_5"/>
<reference evidence="1 2" key="1">
    <citation type="journal article" date="2006" name="PLoS Genet.">
        <title>Comparative genomics of emerging human ehrlichiosis agents.</title>
        <authorList>
            <person name="Dunning Hotopp J.C."/>
            <person name="Lin M."/>
            <person name="Madupu R."/>
            <person name="Crabtree J."/>
            <person name="Angiuoli S.V."/>
            <person name="Eisen J.A."/>
            <person name="Seshadri R."/>
            <person name="Ren Q."/>
            <person name="Wu M."/>
            <person name="Utterback T.R."/>
            <person name="Smith S."/>
            <person name="Lewis M."/>
            <person name="Khouri H."/>
            <person name="Zhang C."/>
            <person name="Niu H."/>
            <person name="Lin Q."/>
            <person name="Ohashi N."/>
            <person name="Zhi N."/>
            <person name="Nelson W."/>
            <person name="Brinkac L.M."/>
            <person name="Dodson R.J."/>
            <person name="Rosovitz M.J."/>
            <person name="Sundaram J."/>
            <person name="Daugherty S.C."/>
            <person name="Davidsen T."/>
            <person name="Durkin A.S."/>
            <person name="Gwinn M."/>
            <person name="Haft D.H."/>
            <person name="Selengut J.D."/>
            <person name="Sullivan S.A."/>
            <person name="Zafar N."/>
            <person name="Zhou L."/>
            <person name="Benahmed F."/>
            <person name="Forberger H."/>
            <person name="Halpin R."/>
            <person name="Mulligan S."/>
            <person name="Robinson J."/>
            <person name="White O."/>
            <person name="Rikihisa Y."/>
            <person name="Tettelin H."/>
        </authorList>
    </citation>
    <scope>NUCLEOTIDE SEQUENCE [LARGE SCALE GENOMIC DNA]</scope>
    <source>
        <strain evidence="2">ATCC VR-367 / Miyayama</strain>
    </source>
</reference>
<sequence>MIAAAIKMAKQQKAQNRRSLPVSMYSPLSNHHTMVNCMAFSRWSQGVELAVEVVLLS</sequence>
<protein>
    <submittedName>
        <fullName evidence="1">Uncharacterized protein</fullName>
    </submittedName>
</protein>
<dbReference type="KEGG" id="nse:NSE_0102"/>
<dbReference type="Proteomes" id="UP000001942">
    <property type="component" value="Chromosome"/>
</dbReference>
<proteinExistence type="predicted"/>
<dbReference type="EMBL" id="CP000237">
    <property type="protein sequence ID" value="ABD46132.1"/>
    <property type="molecule type" value="Genomic_DNA"/>
</dbReference>
<evidence type="ECO:0000313" key="2">
    <source>
        <dbReference type="Proteomes" id="UP000001942"/>
    </source>
</evidence>
<dbReference type="STRING" id="222891.NSE_0102"/>
<evidence type="ECO:0000313" key="1">
    <source>
        <dbReference type="EMBL" id="ABD46132.1"/>
    </source>
</evidence>
<keyword evidence="2" id="KW-1185">Reference proteome</keyword>
<gene>
    <name evidence="1" type="ordered locus">NSE_0102</name>
</gene>
<accession>Q2GEU4</accession>
<dbReference type="AlphaFoldDB" id="Q2GEU4"/>
<name>Q2GEU4_EHRS3</name>